<dbReference type="PROSITE" id="PS50853">
    <property type="entry name" value="FN3"/>
    <property type="match status" value="3"/>
</dbReference>
<dbReference type="CDD" id="cd00063">
    <property type="entry name" value="FN3"/>
    <property type="match status" value="3"/>
</dbReference>
<dbReference type="PANTHER" id="PTHR46708:SF2">
    <property type="entry name" value="FIBRONECTIN TYPE-III DOMAIN-CONTAINING PROTEIN"/>
    <property type="match status" value="1"/>
</dbReference>
<comment type="caution">
    <text evidence="3">The sequence shown here is derived from an EMBL/GenBank/DDBJ whole genome shotgun (WGS) entry which is preliminary data.</text>
</comment>
<evidence type="ECO:0000313" key="4">
    <source>
        <dbReference type="Proteomes" id="UP000029736"/>
    </source>
</evidence>
<dbReference type="EMBL" id="JPOS01000071">
    <property type="protein sequence ID" value="KGE86772.1"/>
    <property type="molecule type" value="Genomic_DNA"/>
</dbReference>
<dbReference type="SMART" id="SM00060">
    <property type="entry name" value="FN3"/>
    <property type="match status" value="2"/>
</dbReference>
<dbReference type="InterPro" id="IPR013783">
    <property type="entry name" value="Ig-like_fold"/>
</dbReference>
<accession>A0A098S6B5</accession>
<evidence type="ECO:0000313" key="3">
    <source>
        <dbReference type="EMBL" id="KGE86772.1"/>
    </source>
</evidence>
<dbReference type="AlphaFoldDB" id="A0A098S6B5"/>
<dbReference type="InterPro" id="IPR050991">
    <property type="entry name" value="ECM_Regulatory_Proteins"/>
</dbReference>
<feature type="domain" description="Fibronectin type-III" evidence="2">
    <location>
        <begin position="140"/>
        <end position="225"/>
    </location>
</feature>
<feature type="non-terminal residue" evidence="3">
    <location>
        <position position="1"/>
    </location>
</feature>
<dbReference type="Pfam" id="PF00041">
    <property type="entry name" value="fn3"/>
    <property type="match status" value="1"/>
</dbReference>
<dbReference type="Proteomes" id="UP000029736">
    <property type="component" value="Unassembled WGS sequence"/>
</dbReference>
<reference evidence="3 4" key="1">
    <citation type="journal article" date="2014" name="Int. J. Syst. Evol. Microbiol.">
        <title>Phaeodactylibacter xiamenensis gen. nov., sp. nov., a member of the family Saprospiraceae isolated from the marine alga Phaeodactylum tricornutum.</title>
        <authorList>
            <person name="Chen Z.Jr."/>
            <person name="Lei X."/>
            <person name="Lai Q."/>
            <person name="Li Y."/>
            <person name="Zhang B."/>
            <person name="Zhang J."/>
            <person name="Zhang H."/>
            <person name="Yang L."/>
            <person name="Zheng W."/>
            <person name="Tian Y."/>
            <person name="Yu Z."/>
            <person name="Xu H.Jr."/>
            <person name="Zheng T."/>
        </authorList>
    </citation>
    <scope>NUCLEOTIDE SEQUENCE [LARGE SCALE GENOMIC DNA]</scope>
    <source>
        <strain evidence="3 4">KD52</strain>
    </source>
</reference>
<sequence length="489" mass="52215">DLSWTAVGPAIEYLVRYRVNGGIVLNALATSESITLTGLPGSAQIEWRVRAICDGGQSSFSSVDTFMTLEDTCPDADGDGVCDEDDLCPEIDDALIGQPCDDGDPCTINDTYGSDCVCYGALFDENNNGICDLNETGCTIPENLQVFSITPDMATLTWNAVIGADSYRVGYITPGQSGTVMLVNTNMVTLTGLSPESEYLWQVRANCGTDNSDNVEGPSFTTSAAGCPDADGDGVCDGDDLCPDFDDMLIGSSCNDYDNCTTNDVVTADCECVGTLIDNNNNGVCDLDELCAPPSNFVTNALSPTSGTVAWDPVPGAVAYQLQYLIAGHGMGNTQLSDTVYTFEGLPPGSIIQWRVRTLCMSGNSSWEVGAALPLPNSLDGGGGAALRTGDRLPPVDWEQVSRELSELQFDIFPNPARDEASLVLSRQAEGTEAVVYNLWGQELARYRLDGVQVQMLNVSEWRAQNTAVVVVLFEPGQPPKTKKLLLVR</sequence>
<dbReference type="Gene3D" id="2.60.40.10">
    <property type="entry name" value="Immunoglobulins"/>
    <property type="match status" value="3"/>
</dbReference>
<feature type="domain" description="Fibronectin type-III" evidence="2">
    <location>
        <begin position="1"/>
        <end position="71"/>
    </location>
</feature>
<dbReference type="SUPFAM" id="SSF49265">
    <property type="entry name" value="Fibronectin type III"/>
    <property type="match status" value="2"/>
</dbReference>
<evidence type="ECO:0000256" key="1">
    <source>
        <dbReference type="ARBA" id="ARBA00022737"/>
    </source>
</evidence>
<dbReference type="InterPro" id="IPR036116">
    <property type="entry name" value="FN3_sf"/>
</dbReference>
<gene>
    <name evidence="3" type="ORF">IX84_19300</name>
</gene>
<keyword evidence="4" id="KW-1185">Reference proteome</keyword>
<proteinExistence type="predicted"/>
<protein>
    <recommendedName>
        <fullName evidence="2">Fibronectin type-III domain-containing protein</fullName>
    </recommendedName>
</protein>
<dbReference type="RefSeq" id="WP_044224096.1">
    <property type="nucleotide sequence ID" value="NZ_JPOS01000071.1"/>
</dbReference>
<name>A0A098S6B5_9BACT</name>
<feature type="domain" description="Fibronectin type-III" evidence="2">
    <location>
        <begin position="293"/>
        <end position="378"/>
    </location>
</feature>
<organism evidence="3 4">
    <name type="scientific">Phaeodactylibacter xiamenensis</name>
    <dbReference type="NCBI Taxonomy" id="1524460"/>
    <lineage>
        <taxon>Bacteria</taxon>
        <taxon>Pseudomonadati</taxon>
        <taxon>Bacteroidota</taxon>
        <taxon>Saprospiria</taxon>
        <taxon>Saprospirales</taxon>
        <taxon>Haliscomenobacteraceae</taxon>
        <taxon>Phaeodactylibacter</taxon>
    </lineage>
</organism>
<dbReference type="PANTHER" id="PTHR46708">
    <property type="entry name" value="TENASCIN"/>
    <property type="match status" value="1"/>
</dbReference>
<dbReference type="OrthoDB" id="273319at2"/>
<evidence type="ECO:0000259" key="2">
    <source>
        <dbReference type="PROSITE" id="PS50853"/>
    </source>
</evidence>
<dbReference type="InterPro" id="IPR003961">
    <property type="entry name" value="FN3_dom"/>
</dbReference>
<keyword evidence="1" id="KW-0677">Repeat</keyword>